<proteinExistence type="predicted"/>
<feature type="transmembrane region" description="Helical" evidence="2">
    <location>
        <begin position="110"/>
        <end position="128"/>
    </location>
</feature>
<feature type="domain" description="Major facilitator superfamily (MFS) profile" evidence="3">
    <location>
        <begin position="38"/>
        <end position="442"/>
    </location>
</feature>
<evidence type="ECO:0000313" key="4">
    <source>
        <dbReference type="EMBL" id="RWS02910.1"/>
    </source>
</evidence>
<keyword evidence="2" id="KW-0472">Membrane</keyword>
<dbReference type="SUPFAM" id="SSF103473">
    <property type="entry name" value="MFS general substrate transporter"/>
    <property type="match status" value="1"/>
</dbReference>
<name>A0A3S3P3G0_9ACAR</name>
<dbReference type="Proteomes" id="UP000285301">
    <property type="component" value="Unassembled WGS sequence"/>
</dbReference>
<evidence type="ECO:0000256" key="1">
    <source>
        <dbReference type="ARBA" id="ARBA00004141"/>
    </source>
</evidence>
<dbReference type="PANTHER" id="PTHR11360">
    <property type="entry name" value="MONOCARBOXYLATE TRANSPORTER"/>
    <property type="match status" value="1"/>
</dbReference>
<sequence>KKRLKNTSLRIDSTILKAKVEMGSSEKDDHQKDSGIRCWLVCFTSFLANGIIFGTINNFGIFFFQLKTHYKNEGDALISLAGSLCIGITFFISPLTSIITDRFGIQKTTVIGAIVASIGMFVSSFTVSDTNISSALFCLTYGLILGIGYSLVYAPSLVILGHYFEKRLGFVNGIAAAGSSVFTVILPLFLPFLFTKFGVRTTYQFLTLLTLVLVLCALSFIERAPKPTAKEEGEEEKICIAKDTLEVKRENIFNRSIWQNKMFVLWIVGVPLALFGYFVPYIFLVTHVKQILPDENAELLVTFIGAFSGIGRLLFGKVSDLPQFNPIALQQLAFISIGLLTLLLVLVKNYTVLIVLCSGFGLFDGCFISLIGPVAHNIVGQVGASQAIGFLLGSCSIPLTIGPPVAEYLYGIYGNYTLAFILAGIPPFVGAVMMLPIIRMQRNEAAKQTFMRSVIQSSLPEHPSFSGTIERIEDSISRNSEVKEEV</sequence>
<dbReference type="AlphaFoldDB" id="A0A3S3P3G0"/>
<dbReference type="EMBL" id="NCKU01007073">
    <property type="protein sequence ID" value="RWS02910.1"/>
    <property type="molecule type" value="Genomic_DNA"/>
</dbReference>
<dbReference type="GO" id="GO:0016020">
    <property type="term" value="C:membrane"/>
    <property type="evidence" value="ECO:0007669"/>
    <property type="project" value="UniProtKB-SubCell"/>
</dbReference>
<dbReference type="InterPro" id="IPR020846">
    <property type="entry name" value="MFS_dom"/>
</dbReference>
<feature type="transmembrane region" description="Helical" evidence="2">
    <location>
        <begin position="170"/>
        <end position="190"/>
    </location>
</feature>
<protein>
    <submittedName>
        <fullName evidence="5">Monocarboxylate transporter 10-like isoform X3</fullName>
    </submittedName>
</protein>
<feature type="transmembrane region" description="Helical" evidence="2">
    <location>
        <begin position="387"/>
        <end position="406"/>
    </location>
</feature>
<dbReference type="EMBL" id="NCKU01005647">
    <property type="protein sequence ID" value="RWS04313.1"/>
    <property type="molecule type" value="Genomic_DNA"/>
</dbReference>
<keyword evidence="2" id="KW-0812">Transmembrane</keyword>
<feature type="transmembrane region" description="Helical" evidence="2">
    <location>
        <begin position="38"/>
        <end position="64"/>
    </location>
</feature>
<evidence type="ECO:0000313" key="6">
    <source>
        <dbReference type="EMBL" id="RWS05777.1"/>
    </source>
</evidence>
<evidence type="ECO:0000313" key="5">
    <source>
        <dbReference type="EMBL" id="RWS04313.1"/>
    </source>
</evidence>
<evidence type="ECO:0000256" key="2">
    <source>
        <dbReference type="SAM" id="Phobius"/>
    </source>
</evidence>
<dbReference type="InterPro" id="IPR036259">
    <property type="entry name" value="MFS_trans_sf"/>
</dbReference>
<keyword evidence="2" id="KW-1133">Transmembrane helix</keyword>
<dbReference type="PROSITE" id="PS50850">
    <property type="entry name" value="MFS"/>
    <property type="match status" value="1"/>
</dbReference>
<gene>
    <name evidence="6" type="ORF">B4U79_00706</name>
    <name evidence="4" type="ORF">B4U79_05163</name>
    <name evidence="5" type="ORF">B4U79_08838</name>
</gene>
<accession>A0A3S3P3G0</accession>
<keyword evidence="7" id="KW-1185">Reference proteome</keyword>
<comment type="caution">
    <text evidence="5">The sequence shown here is derived from an EMBL/GenBank/DDBJ whole genome shotgun (WGS) entry which is preliminary data.</text>
</comment>
<reference evidence="5 7" key="1">
    <citation type="journal article" date="2018" name="Gigascience">
        <title>Genomes of trombidid mites reveal novel predicted allergens and laterally-transferred genes associated with secondary metabolism.</title>
        <authorList>
            <person name="Dong X."/>
            <person name="Chaisiri K."/>
            <person name="Xia D."/>
            <person name="Armstrong S.D."/>
            <person name="Fang Y."/>
            <person name="Donnelly M.J."/>
            <person name="Kadowaki T."/>
            <person name="McGarry J.W."/>
            <person name="Darby A.C."/>
            <person name="Makepeace B.L."/>
        </authorList>
    </citation>
    <scope>NUCLEOTIDE SEQUENCE [LARGE SCALE GENOMIC DNA]</scope>
    <source>
        <strain evidence="5">UoL-WK</strain>
    </source>
</reference>
<feature type="transmembrane region" description="Helical" evidence="2">
    <location>
        <begin position="263"/>
        <end position="284"/>
    </location>
</feature>
<dbReference type="EMBL" id="NCKU01004554">
    <property type="protein sequence ID" value="RWS05777.1"/>
    <property type="molecule type" value="Genomic_DNA"/>
</dbReference>
<feature type="transmembrane region" description="Helical" evidence="2">
    <location>
        <begin position="296"/>
        <end position="315"/>
    </location>
</feature>
<dbReference type="GO" id="GO:0022857">
    <property type="term" value="F:transmembrane transporter activity"/>
    <property type="evidence" value="ECO:0007669"/>
    <property type="project" value="InterPro"/>
</dbReference>
<dbReference type="InterPro" id="IPR011701">
    <property type="entry name" value="MFS"/>
</dbReference>
<dbReference type="OrthoDB" id="6499973at2759"/>
<feature type="non-terminal residue" evidence="5">
    <location>
        <position position="1"/>
    </location>
</feature>
<dbReference type="PANTHER" id="PTHR11360:SF312">
    <property type="entry name" value="KARMOISIN, ISOFORM B"/>
    <property type="match status" value="1"/>
</dbReference>
<feature type="transmembrane region" description="Helical" evidence="2">
    <location>
        <begin position="134"/>
        <end position="158"/>
    </location>
</feature>
<feature type="transmembrane region" description="Helical" evidence="2">
    <location>
        <begin position="76"/>
        <end position="98"/>
    </location>
</feature>
<reference evidence="5" key="2">
    <citation type="submission" date="2018-11" db="EMBL/GenBank/DDBJ databases">
        <title>Trombidioid mite genomics.</title>
        <authorList>
            <person name="Dong X."/>
        </authorList>
    </citation>
    <scope>NUCLEOTIDE SEQUENCE</scope>
    <source>
        <strain evidence="5">UoL-WK</strain>
    </source>
</reference>
<feature type="transmembrane region" description="Helical" evidence="2">
    <location>
        <begin position="202"/>
        <end position="221"/>
    </location>
</feature>
<feature type="transmembrane region" description="Helical" evidence="2">
    <location>
        <begin position="327"/>
        <end position="347"/>
    </location>
</feature>
<feature type="transmembrane region" description="Helical" evidence="2">
    <location>
        <begin position="353"/>
        <end position="375"/>
    </location>
</feature>
<dbReference type="Gene3D" id="1.20.1250.20">
    <property type="entry name" value="MFS general substrate transporter like domains"/>
    <property type="match status" value="1"/>
</dbReference>
<comment type="subcellular location">
    <subcellularLocation>
        <location evidence="1">Membrane</location>
        <topology evidence="1">Multi-pass membrane protein</topology>
    </subcellularLocation>
</comment>
<dbReference type="Pfam" id="PF07690">
    <property type="entry name" value="MFS_1"/>
    <property type="match status" value="1"/>
</dbReference>
<evidence type="ECO:0000259" key="3">
    <source>
        <dbReference type="PROSITE" id="PS50850"/>
    </source>
</evidence>
<feature type="transmembrane region" description="Helical" evidence="2">
    <location>
        <begin position="418"/>
        <end position="438"/>
    </location>
</feature>
<dbReference type="InterPro" id="IPR050327">
    <property type="entry name" value="Proton-linked_MCT"/>
</dbReference>
<dbReference type="STRING" id="1965070.A0A3S3P3G0"/>
<organism evidence="5 7">
    <name type="scientific">Dinothrombium tinctorium</name>
    <dbReference type="NCBI Taxonomy" id="1965070"/>
    <lineage>
        <taxon>Eukaryota</taxon>
        <taxon>Metazoa</taxon>
        <taxon>Ecdysozoa</taxon>
        <taxon>Arthropoda</taxon>
        <taxon>Chelicerata</taxon>
        <taxon>Arachnida</taxon>
        <taxon>Acari</taxon>
        <taxon>Acariformes</taxon>
        <taxon>Trombidiformes</taxon>
        <taxon>Prostigmata</taxon>
        <taxon>Anystina</taxon>
        <taxon>Parasitengona</taxon>
        <taxon>Trombidioidea</taxon>
        <taxon>Trombidiidae</taxon>
        <taxon>Dinothrombium</taxon>
    </lineage>
</organism>
<evidence type="ECO:0000313" key="7">
    <source>
        <dbReference type="Proteomes" id="UP000285301"/>
    </source>
</evidence>